<evidence type="ECO:0000313" key="2">
    <source>
        <dbReference type="EMBL" id="MFC5007473.1"/>
    </source>
</evidence>
<dbReference type="RefSeq" id="WP_380128116.1">
    <property type="nucleotide sequence ID" value="NZ_JBHSIU010000126.1"/>
</dbReference>
<evidence type="ECO:0000313" key="3">
    <source>
        <dbReference type="Proteomes" id="UP001595912"/>
    </source>
</evidence>
<dbReference type="InterPro" id="IPR024983">
    <property type="entry name" value="CHAT_dom"/>
</dbReference>
<name>A0ABV9WKC6_9ACTN</name>
<evidence type="ECO:0000259" key="1">
    <source>
        <dbReference type="Pfam" id="PF12770"/>
    </source>
</evidence>
<reference evidence="3" key="1">
    <citation type="journal article" date="2019" name="Int. J. Syst. Evol. Microbiol.">
        <title>The Global Catalogue of Microorganisms (GCM) 10K type strain sequencing project: providing services to taxonomists for standard genome sequencing and annotation.</title>
        <authorList>
            <consortium name="The Broad Institute Genomics Platform"/>
            <consortium name="The Broad Institute Genome Sequencing Center for Infectious Disease"/>
            <person name="Wu L."/>
            <person name="Ma J."/>
        </authorList>
    </citation>
    <scope>NUCLEOTIDE SEQUENCE [LARGE SCALE GENOMIC DNA]</scope>
    <source>
        <strain evidence="3">CGMCC 4.7152</strain>
    </source>
</reference>
<comment type="caution">
    <text evidence="2">The sequence shown here is derived from an EMBL/GenBank/DDBJ whole genome shotgun (WGS) entry which is preliminary data.</text>
</comment>
<dbReference type="Gene3D" id="1.25.40.10">
    <property type="entry name" value="Tetratricopeptide repeat domain"/>
    <property type="match status" value="2"/>
</dbReference>
<dbReference type="Proteomes" id="UP001595912">
    <property type="component" value="Unassembled WGS sequence"/>
</dbReference>
<dbReference type="SUPFAM" id="SSF48452">
    <property type="entry name" value="TPR-like"/>
    <property type="match status" value="1"/>
</dbReference>
<proteinExistence type="predicted"/>
<sequence>MGSDSFNEVVALIGEAEKSSDVDTLVRATDMARELASRYLSGGPGWTQAQVELGRCLALIYRLSGDRRALDELIDVLRRAVAAGSPTYVSVASAWNNLGNAFADLYLDFGDVSGLAEAEASFRAALAVPALEELQRPVVVAGLSDVILQQASDGSDSSGLARVRDAVTLIRDEVRRMPAWHPAYPTVGGNLARLLVKVYESTSDHGALAEAEHALRDALEKSALPIDKAATAGQLCRVLHLRWGVTGDDRLFEDSVRAGRDAVRNAPQGFSSRPAYLHELATLYADKYLHAGDASSLDLAVDFYREALESIDDGAVNYSTMVEGLAETLMYTYHAVGDERALDESIVLRRVAVDKAMTADHRAIAGTNLAASLTTKCRVIRDGALLDKARRKLHAKLLDEAQGYQHAALQTIAIGDPQRYVALSVMGNIHYERFLGTRDPAWMDEAEPWFRQAVDAAVVGPDKARSFADLGQLLGERFDLNSDITTGFAAVDALRKALDLMPAEARDRDTAMINLAGTLIKIGRNGEAIDLLRETAYLPTAAPRAAAAAARWAGRLCARRGDAHGALGLYQRAVNLLPKVAPRGLTRADRERGLGDLTGVAGGAAAAAIEVGDVAEALVMVETARGILLSQALELRDSRDNLRTAAPELADRFETVRRALNMEPSPVTGPETHARANALAGHSALAGELDCVLADIRRIDGFAGFLGPRAIESIVNDAGQGSVVVLVLGTLRAHAIILQAGEYRAVALPNVTTDSLPQRTEAFLEAQGVATSDHVSAAQRLAAEEKLHDGLVWLWDNVAAPVLGHCGPRVWWVPTGLFALLPIHAAGRHREPGRRTVVDQVVSSYAPTVAALGRARRSPVVTTSSGTLVVAVPEVPSQPPLAFARGEARRVAVLAPGARLLEGPDATRAAVLRRLPGIRHFHYSGHAASSLLDGASARLLPHDWQVAPLTATDVAELSLHGADLAFLGGCDTALNGIKLADEAVTILAAFHLAGFRHVIGGLWALDDEQNATVAEQVWQHVGRHGTADVARALNDAVVALRDRWINYPSIWAGYQHVGP</sequence>
<dbReference type="InterPro" id="IPR011990">
    <property type="entry name" value="TPR-like_helical_dom_sf"/>
</dbReference>
<gene>
    <name evidence="2" type="ORF">ACFPIJ_57900</name>
</gene>
<protein>
    <submittedName>
        <fullName evidence="2">CHAT domain-containing protein</fullName>
    </submittedName>
</protein>
<accession>A0ABV9WKC6</accession>
<dbReference type="EMBL" id="JBHSIU010000126">
    <property type="protein sequence ID" value="MFC5007473.1"/>
    <property type="molecule type" value="Genomic_DNA"/>
</dbReference>
<organism evidence="2 3">
    <name type="scientific">Dactylosporangium cerinum</name>
    <dbReference type="NCBI Taxonomy" id="1434730"/>
    <lineage>
        <taxon>Bacteria</taxon>
        <taxon>Bacillati</taxon>
        <taxon>Actinomycetota</taxon>
        <taxon>Actinomycetes</taxon>
        <taxon>Micromonosporales</taxon>
        <taxon>Micromonosporaceae</taxon>
        <taxon>Dactylosporangium</taxon>
    </lineage>
</organism>
<keyword evidence="3" id="KW-1185">Reference proteome</keyword>
<feature type="domain" description="CHAT" evidence="1">
    <location>
        <begin position="793"/>
        <end position="1058"/>
    </location>
</feature>
<dbReference type="Pfam" id="PF12770">
    <property type="entry name" value="CHAT"/>
    <property type="match status" value="1"/>
</dbReference>